<dbReference type="OrthoDB" id="809632at2759"/>
<keyword evidence="1" id="KW-0560">Oxidoreductase</keyword>
<dbReference type="GO" id="GO:0016628">
    <property type="term" value="F:oxidoreductase activity, acting on the CH-CH group of donors, NAD or NADP as acceptor"/>
    <property type="evidence" value="ECO:0007669"/>
    <property type="project" value="InterPro"/>
</dbReference>
<evidence type="ECO:0000256" key="1">
    <source>
        <dbReference type="ARBA" id="ARBA00023002"/>
    </source>
</evidence>
<reference evidence="3 4" key="1">
    <citation type="submission" date="2020-06" db="EMBL/GenBank/DDBJ databases">
        <title>Transcriptomic and genomic resources for Thalictrum thalictroides and T. hernandezii: Facilitating candidate gene discovery in an emerging model plant lineage.</title>
        <authorList>
            <person name="Arias T."/>
            <person name="Riano-Pachon D.M."/>
            <person name="Di Stilio V.S."/>
        </authorList>
    </citation>
    <scope>NUCLEOTIDE SEQUENCE [LARGE SCALE GENOMIC DNA]</scope>
    <source>
        <strain evidence="4">cv. WT478/WT964</strain>
        <tissue evidence="3">Leaves</tissue>
    </source>
</reference>
<comment type="caution">
    <text evidence="3">The sequence shown here is derived from an EMBL/GenBank/DDBJ whole genome shotgun (WGS) entry which is preliminary data.</text>
</comment>
<keyword evidence="4" id="KW-1185">Reference proteome</keyword>
<dbReference type="Pfam" id="PF00107">
    <property type="entry name" value="ADH_zinc_N"/>
    <property type="match status" value="1"/>
</dbReference>
<dbReference type="InterPro" id="IPR013149">
    <property type="entry name" value="ADH-like_C"/>
</dbReference>
<protein>
    <submittedName>
        <fullName evidence="3">(+)-pulegone reductase</fullName>
    </submittedName>
</protein>
<accession>A0A7J6WDF7</accession>
<evidence type="ECO:0000259" key="2">
    <source>
        <dbReference type="Pfam" id="PF00107"/>
    </source>
</evidence>
<name>A0A7J6WDF7_THATH</name>
<dbReference type="InterPro" id="IPR045010">
    <property type="entry name" value="MDR_fam"/>
</dbReference>
<dbReference type="EMBL" id="JABWDY010018444">
    <property type="protein sequence ID" value="KAF5194640.1"/>
    <property type="molecule type" value="Genomic_DNA"/>
</dbReference>
<gene>
    <name evidence="3" type="ORF">FRX31_015772</name>
</gene>
<feature type="domain" description="Alcohol dehydrogenase-like C-terminal" evidence="2">
    <location>
        <begin position="65"/>
        <end position="194"/>
    </location>
</feature>
<organism evidence="3 4">
    <name type="scientific">Thalictrum thalictroides</name>
    <name type="common">Rue-anemone</name>
    <name type="synonym">Anemone thalictroides</name>
    <dbReference type="NCBI Taxonomy" id="46969"/>
    <lineage>
        <taxon>Eukaryota</taxon>
        <taxon>Viridiplantae</taxon>
        <taxon>Streptophyta</taxon>
        <taxon>Embryophyta</taxon>
        <taxon>Tracheophyta</taxon>
        <taxon>Spermatophyta</taxon>
        <taxon>Magnoliopsida</taxon>
        <taxon>Ranunculales</taxon>
        <taxon>Ranunculaceae</taxon>
        <taxon>Thalictroideae</taxon>
        <taxon>Thalictrum</taxon>
    </lineage>
</organism>
<dbReference type="Proteomes" id="UP000554482">
    <property type="component" value="Unassembled WGS sequence"/>
</dbReference>
<dbReference type="PANTHER" id="PTHR43205">
    <property type="entry name" value="PROSTAGLANDIN REDUCTASE"/>
    <property type="match status" value="1"/>
</dbReference>
<evidence type="ECO:0000313" key="3">
    <source>
        <dbReference type="EMBL" id="KAF5194640.1"/>
    </source>
</evidence>
<dbReference type="AlphaFoldDB" id="A0A7J6WDF7"/>
<dbReference type="FunFam" id="3.40.50.720:FF:000121">
    <property type="entry name" value="Prostaglandin reductase 2"/>
    <property type="match status" value="1"/>
</dbReference>
<dbReference type="SUPFAM" id="SSF51735">
    <property type="entry name" value="NAD(P)-binding Rossmann-fold domains"/>
    <property type="match status" value="1"/>
</dbReference>
<sequence length="242" mass="26771">MMAYYKSGEEDKLNKRKTTPTFVAEQEHRKKVLCLTGLAAYGGFFNVCKPKKGETLFVSAASGSVGNVVGQLAKLFGCYVVGCAGSKEKVDLLKDKLGFDAAFNYKEEPDLKLTLRRYFPDGIDMYFDNVGGEILEAATDNMNFFGRIAVCGVISEYTDAEKRRGPNMINVVYKRLTIQGFLSIEYMDQFADYVSTVSDHLRNGKMHALEDISQGIESIPSAFVGLFKGSNIGKKIVQIADI</sequence>
<dbReference type="PANTHER" id="PTHR43205:SF12">
    <property type="entry name" value="OS06G0602900 PROTEIN"/>
    <property type="match status" value="1"/>
</dbReference>
<dbReference type="Gene3D" id="3.40.50.720">
    <property type="entry name" value="NAD(P)-binding Rossmann-like Domain"/>
    <property type="match status" value="1"/>
</dbReference>
<dbReference type="InterPro" id="IPR036291">
    <property type="entry name" value="NAD(P)-bd_dom_sf"/>
</dbReference>
<evidence type="ECO:0000313" key="4">
    <source>
        <dbReference type="Proteomes" id="UP000554482"/>
    </source>
</evidence>
<proteinExistence type="predicted"/>